<evidence type="ECO:0000313" key="3">
    <source>
        <dbReference type="Proteomes" id="UP001595868"/>
    </source>
</evidence>
<dbReference type="Pfam" id="PF19694">
    <property type="entry name" value="DUF6194"/>
    <property type="match status" value="1"/>
</dbReference>
<evidence type="ECO:0000259" key="1">
    <source>
        <dbReference type="Pfam" id="PF19694"/>
    </source>
</evidence>
<feature type="domain" description="DUF6194" evidence="1">
    <location>
        <begin position="1"/>
        <end position="149"/>
    </location>
</feature>
<accession>A0ABV8KV89</accession>
<proteinExistence type="predicted"/>
<protein>
    <submittedName>
        <fullName evidence="2">DUF6194 family protein</fullName>
    </submittedName>
</protein>
<keyword evidence="3" id="KW-1185">Reference proteome</keyword>
<dbReference type="InterPro" id="IPR045676">
    <property type="entry name" value="DUF6194"/>
</dbReference>
<evidence type="ECO:0000313" key="2">
    <source>
        <dbReference type="EMBL" id="MFC4110018.1"/>
    </source>
</evidence>
<dbReference type="RefSeq" id="WP_377552134.1">
    <property type="nucleotide sequence ID" value="NZ_JBHSBN010000032.1"/>
</dbReference>
<name>A0ABV8KV89_9ACTN</name>
<reference evidence="3" key="1">
    <citation type="journal article" date="2019" name="Int. J. Syst. Evol. Microbiol.">
        <title>The Global Catalogue of Microorganisms (GCM) 10K type strain sequencing project: providing services to taxonomists for standard genome sequencing and annotation.</title>
        <authorList>
            <consortium name="The Broad Institute Genomics Platform"/>
            <consortium name="The Broad Institute Genome Sequencing Center for Infectious Disease"/>
            <person name="Wu L."/>
            <person name="Ma J."/>
        </authorList>
    </citation>
    <scope>NUCLEOTIDE SEQUENCE [LARGE SCALE GENOMIC DNA]</scope>
    <source>
        <strain evidence="3">2902at01</strain>
    </source>
</reference>
<dbReference type="EMBL" id="JBHSBN010000032">
    <property type="protein sequence ID" value="MFC4110018.1"/>
    <property type="molecule type" value="Genomic_DNA"/>
</dbReference>
<gene>
    <name evidence="2" type="ORF">ACFOX0_29355</name>
</gene>
<organism evidence="2 3">
    <name type="scientific">Micromonospora zhanjiangensis</name>
    <dbReference type="NCBI Taxonomy" id="1522057"/>
    <lineage>
        <taxon>Bacteria</taxon>
        <taxon>Bacillati</taxon>
        <taxon>Actinomycetota</taxon>
        <taxon>Actinomycetes</taxon>
        <taxon>Micromonosporales</taxon>
        <taxon>Micromonosporaceae</taxon>
        <taxon>Micromonospora</taxon>
    </lineage>
</organism>
<dbReference type="Proteomes" id="UP001595868">
    <property type="component" value="Unassembled WGS sequence"/>
</dbReference>
<comment type="caution">
    <text evidence="2">The sequence shown here is derived from an EMBL/GenBank/DDBJ whole genome shotgun (WGS) entry which is preliminary data.</text>
</comment>
<sequence length="161" mass="17943">MNIDELTRYVRDTLPGVHTDVGGGDLFFSYDPDRDLPPQRRLPFATIVTGDHYDTVSALDASPGSYRVNIGLPKADYLAVFGPPPTERDGDGTLLTGYDHTARDTLLPHPVYAAQYWVCVVDPGERTDATVRRLLADAHRFAVRKHTNRLTRRPPRTDGRG</sequence>